<evidence type="ECO:0000313" key="2">
    <source>
        <dbReference type="EMBL" id="CAH7683428.1"/>
    </source>
</evidence>
<organism evidence="2 3">
    <name type="scientific">Phakopsora pachyrhizi</name>
    <name type="common">Asian soybean rust disease fungus</name>
    <dbReference type="NCBI Taxonomy" id="170000"/>
    <lineage>
        <taxon>Eukaryota</taxon>
        <taxon>Fungi</taxon>
        <taxon>Dikarya</taxon>
        <taxon>Basidiomycota</taxon>
        <taxon>Pucciniomycotina</taxon>
        <taxon>Pucciniomycetes</taxon>
        <taxon>Pucciniales</taxon>
        <taxon>Phakopsoraceae</taxon>
        <taxon>Phakopsora</taxon>
    </lineage>
</organism>
<dbReference type="Proteomes" id="UP001153365">
    <property type="component" value="Unassembled WGS sequence"/>
</dbReference>
<sequence length="87" mass="9774">MDDHVVGMRLNEDHLELSYSNRCDGFPLGVNFDALMQRQNRDCNDRSKAPPSDPTRKLPITRFGSDSSVHNNHINDSCNQNKSGQSA</sequence>
<gene>
    <name evidence="2" type="ORF">PPACK8108_LOCUS16933</name>
</gene>
<comment type="caution">
    <text evidence="2">The sequence shown here is derived from an EMBL/GenBank/DDBJ whole genome shotgun (WGS) entry which is preliminary data.</text>
</comment>
<feature type="compositionally biased region" description="Polar residues" evidence="1">
    <location>
        <begin position="64"/>
        <end position="87"/>
    </location>
</feature>
<evidence type="ECO:0000313" key="3">
    <source>
        <dbReference type="Proteomes" id="UP001153365"/>
    </source>
</evidence>
<proteinExistence type="predicted"/>
<keyword evidence="3" id="KW-1185">Reference proteome</keyword>
<reference evidence="2" key="1">
    <citation type="submission" date="2022-06" db="EMBL/GenBank/DDBJ databases">
        <authorList>
            <consortium name="SYNGENTA / RWTH Aachen University"/>
        </authorList>
    </citation>
    <scope>NUCLEOTIDE SEQUENCE</scope>
</reference>
<accession>A0AAV0B8W4</accession>
<evidence type="ECO:0000256" key="1">
    <source>
        <dbReference type="SAM" id="MobiDB-lite"/>
    </source>
</evidence>
<name>A0AAV0B8W4_PHAPC</name>
<dbReference type="EMBL" id="CALTRL010004679">
    <property type="protein sequence ID" value="CAH7683428.1"/>
    <property type="molecule type" value="Genomic_DNA"/>
</dbReference>
<feature type="region of interest" description="Disordered" evidence="1">
    <location>
        <begin position="41"/>
        <end position="87"/>
    </location>
</feature>
<protein>
    <submittedName>
        <fullName evidence="2">Uncharacterized protein</fullName>
    </submittedName>
</protein>
<dbReference type="AlphaFoldDB" id="A0AAV0B8W4"/>